<reference evidence="8" key="1">
    <citation type="submission" date="2014-02" db="EMBL/GenBank/DDBJ databases">
        <authorList>
            <person name="Genoscope - CEA"/>
        </authorList>
    </citation>
    <scope>NUCLEOTIDE SEQUENCE</scope>
    <source>
        <strain evidence="8">LS3</strain>
    </source>
</reference>
<feature type="compositionally biased region" description="Pro residues" evidence="5">
    <location>
        <begin position="286"/>
        <end position="295"/>
    </location>
</feature>
<feature type="compositionally biased region" description="Polar residues" evidence="5">
    <location>
        <begin position="543"/>
        <end position="564"/>
    </location>
</feature>
<keyword evidence="2 6" id="KW-0812">Transmembrane</keyword>
<feature type="compositionally biased region" description="Low complexity" evidence="5">
    <location>
        <begin position="509"/>
        <end position="520"/>
    </location>
</feature>
<accession>A0A060T3J6</accession>
<organism evidence="8">
    <name type="scientific">Blastobotrys adeninivorans</name>
    <name type="common">Yeast</name>
    <name type="synonym">Arxula adeninivorans</name>
    <dbReference type="NCBI Taxonomy" id="409370"/>
    <lineage>
        <taxon>Eukaryota</taxon>
        <taxon>Fungi</taxon>
        <taxon>Dikarya</taxon>
        <taxon>Ascomycota</taxon>
        <taxon>Saccharomycotina</taxon>
        <taxon>Dipodascomycetes</taxon>
        <taxon>Dipodascales</taxon>
        <taxon>Trichomonascaceae</taxon>
        <taxon>Blastobotrys</taxon>
    </lineage>
</organism>
<proteinExistence type="predicted"/>
<evidence type="ECO:0000313" key="8">
    <source>
        <dbReference type="EMBL" id="CDP33477.1"/>
    </source>
</evidence>
<dbReference type="InterPro" id="IPR008253">
    <property type="entry name" value="Marvel"/>
</dbReference>
<dbReference type="GO" id="GO:0016020">
    <property type="term" value="C:membrane"/>
    <property type="evidence" value="ECO:0007669"/>
    <property type="project" value="UniProtKB-SubCell"/>
</dbReference>
<feature type="compositionally biased region" description="Basic and acidic residues" evidence="5">
    <location>
        <begin position="427"/>
        <end position="438"/>
    </location>
</feature>
<evidence type="ECO:0000256" key="3">
    <source>
        <dbReference type="ARBA" id="ARBA00022989"/>
    </source>
</evidence>
<dbReference type="PANTHER" id="PTHR37451:SF1">
    <property type="entry name" value="MARVEL DOMAIN-CONTAINING PROTEIN"/>
    <property type="match status" value="1"/>
</dbReference>
<comment type="subcellular location">
    <subcellularLocation>
        <location evidence="1">Membrane</location>
        <topology evidence="1">Multi-pass membrane protein</topology>
    </subcellularLocation>
</comment>
<evidence type="ECO:0000256" key="5">
    <source>
        <dbReference type="SAM" id="MobiDB-lite"/>
    </source>
</evidence>
<dbReference type="PANTHER" id="PTHR37451">
    <property type="entry name" value="MARVEL DOMAIN"/>
    <property type="match status" value="1"/>
</dbReference>
<gene>
    <name evidence="8" type="ORF">GNLVRS02_ARAD1A10296g</name>
</gene>
<evidence type="ECO:0000256" key="1">
    <source>
        <dbReference type="ARBA" id="ARBA00004141"/>
    </source>
</evidence>
<dbReference type="EMBL" id="HG937691">
    <property type="protein sequence ID" value="CDP33477.1"/>
    <property type="molecule type" value="Genomic_DNA"/>
</dbReference>
<feature type="domain" description="MARVEL" evidence="7">
    <location>
        <begin position="45"/>
        <end position="196"/>
    </location>
</feature>
<protein>
    <submittedName>
        <fullName evidence="8">ARAD1A10296p</fullName>
    </submittedName>
</protein>
<feature type="region of interest" description="Disordered" evidence="5">
    <location>
        <begin position="210"/>
        <end position="593"/>
    </location>
</feature>
<evidence type="ECO:0000256" key="4">
    <source>
        <dbReference type="ARBA" id="ARBA00023136"/>
    </source>
</evidence>
<dbReference type="Pfam" id="PF01284">
    <property type="entry name" value="MARVEL"/>
    <property type="match status" value="1"/>
</dbReference>
<name>A0A060T3J6_BLAAD</name>
<feature type="compositionally biased region" description="Basic and acidic residues" evidence="5">
    <location>
        <begin position="9"/>
        <end position="24"/>
    </location>
</feature>
<feature type="transmembrane region" description="Helical" evidence="6">
    <location>
        <begin position="40"/>
        <end position="62"/>
    </location>
</feature>
<feature type="compositionally biased region" description="Low complexity" evidence="5">
    <location>
        <begin position="352"/>
        <end position="372"/>
    </location>
</feature>
<keyword evidence="3 6" id="KW-1133">Transmembrane helix</keyword>
<feature type="region of interest" description="Disordered" evidence="5">
    <location>
        <begin position="1"/>
        <end position="34"/>
    </location>
</feature>
<feature type="compositionally biased region" description="Low complexity" evidence="5">
    <location>
        <begin position="466"/>
        <end position="478"/>
    </location>
</feature>
<feature type="transmembrane region" description="Helical" evidence="6">
    <location>
        <begin position="123"/>
        <end position="145"/>
    </location>
</feature>
<evidence type="ECO:0000256" key="2">
    <source>
        <dbReference type="ARBA" id="ARBA00022692"/>
    </source>
</evidence>
<feature type="compositionally biased region" description="Polar residues" evidence="5">
    <location>
        <begin position="577"/>
        <end position="593"/>
    </location>
</feature>
<feature type="compositionally biased region" description="Polar residues" evidence="5">
    <location>
        <begin position="398"/>
        <end position="410"/>
    </location>
</feature>
<sequence>MKLSRFRARRDSDQFDDAHLDHQDPSPSSSSPARRSKLPLAMLLPFVRALEFLFSVVVLGLAAATISGQKSAYGGYVPVDAFALFVGIFSVLCVLFFIFHAAKSPKKASQDEYEVEGAGSSDLMVLALNVLCMLFWFCAFIATAAKHGPGSCDWKYNIGGVLYVVTPPSPDYCKLGKAIIAMSAVTWALFMISTALLVVKVFCVNGRRREGATSRNAQRGSRGMNKHSGAPSVISDPDPVFVQNSDLPPIEDEKDGNGIMPPFPPHDLDRHETNSIQESLHNGLPQAPPQAPPQGQPQGQPQDQYHGQQFQDGNYYYPPNNQTQNRSPQPQDQQFSQGSGAQYQYPPPGPQGPQDQYQYNQPHYNPQYNNQPQPQPVGTYTVEEEDEHPDFGHDRHISTSSQASLKNNSPSPAPPPMTFTEPNHPVEPPRSHFADRLSKIPRPGSPSYNNEPAPPMPKMSPFLDQHPSPVHSASSSHSFTMEPPKSSPFSDRMSALSRPVSPAMTNHNRSSSSLSPARSLEPPPPPKAASPFTDRMSVARTGSPLSMKSSRSTKSIRSAKSIRSTKSKFSDRLSAIPYSSTRSQRAPSTDPNR</sequence>
<feature type="transmembrane region" description="Helical" evidence="6">
    <location>
        <begin position="82"/>
        <end position="102"/>
    </location>
</feature>
<keyword evidence="4 6" id="KW-0472">Membrane</keyword>
<feature type="transmembrane region" description="Helical" evidence="6">
    <location>
        <begin position="178"/>
        <end position="199"/>
    </location>
</feature>
<evidence type="ECO:0000256" key="6">
    <source>
        <dbReference type="SAM" id="Phobius"/>
    </source>
</evidence>
<dbReference type="AlphaFoldDB" id="A0A060T3J6"/>
<feature type="compositionally biased region" description="Polar residues" evidence="5">
    <location>
        <begin position="322"/>
        <end position="336"/>
    </location>
</feature>
<reference evidence="8" key="2">
    <citation type="submission" date="2014-06" db="EMBL/GenBank/DDBJ databases">
        <title>The complete genome of Blastobotrys (Arxula) adeninivorans LS3 - a yeast of biotechnological interest.</title>
        <authorList>
            <person name="Kunze G."/>
            <person name="Gaillardin C."/>
            <person name="Czernicka M."/>
            <person name="Durrens P."/>
            <person name="Martin T."/>
            <person name="Boer E."/>
            <person name="Gabaldon T."/>
            <person name="Cruz J."/>
            <person name="Talla E."/>
            <person name="Marck C."/>
            <person name="Goffeau A."/>
            <person name="Barbe V."/>
            <person name="Baret P."/>
            <person name="Baronian K."/>
            <person name="Beier S."/>
            <person name="Bleykasten C."/>
            <person name="Bode R."/>
            <person name="Casaregola S."/>
            <person name="Despons L."/>
            <person name="Fairhead C."/>
            <person name="Giersberg M."/>
            <person name="Gierski P."/>
            <person name="Hahnel U."/>
            <person name="Hartmann A."/>
            <person name="Jankowska D."/>
            <person name="Jubin C."/>
            <person name="Jung P."/>
            <person name="Lafontaine I."/>
            <person name="Leh-Louis V."/>
            <person name="Lemaire M."/>
            <person name="Marcet-Houben M."/>
            <person name="Mascher M."/>
            <person name="Morel G."/>
            <person name="Richard G.-F."/>
            <person name="Riechen J."/>
            <person name="Sacerdot C."/>
            <person name="Sarkar A."/>
            <person name="Savel G."/>
            <person name="Schacherer J."/>
            <person name="Sherman D."/>
            <person name="Straub M.-L."/>
            <person name="Stein N."/>
            <person name="Thierry A."/>
            <person name="Trautwein-Schult A."/>
            <person name="Westhof E."/>
            <person name="Worch S."/>
            <person name="Dujon B."/>
            <person name="Souciet J.-L."/>
            <person name="Wincker P."/>
            <person name="Scholz U."/>
            <person name="Neuveglise N."/>
        </authorList>
    </citation>
    <scope>NUCLEOTIDE SEQUENCE</scope>
    <source>
        <strain evidence="8">LS3</strain>
    </source>
</reference>
<feature type="compositionally biased region" description="Low complexity" evidence="5">
    <location>
        <begin position="296"/>
        <end position="321"/>
    </location>
</feature>
<evidence type="ECO:0000259" key="7">
    <source>
        <dbReference type="Pfam" id="PF01284"/>
    </source>
</evidence>